<keyword evidence="2" id="KW-1185">Reference proteome</keyword>
<dbReference type="Proteomes" id="UP000324797">
    <property type="component" value="Unassembled WGS sequence"/>
</dbReference>
<gene>
    <name evidence="1" type="ORF">FXV83_41885</name>
</gene>
<evidence type="ECO:0000313" key="2">
    <source>
        <dbReference type="Proteomes" id="UP000324797"/>
    </source>
</evidence>
<dbReference type="RefSeq" id="WP_148745835.1">
    <property type="nucleotide sequence ID" value="NZ_VSTH01000282.1"/>
</dbReference>
<sequence>MLHTDLLETLLRVDLANYVRCLPKHLREAFKHYEEGVPLRVIENEAVDLVPSLDDRQLAGSHLSTGSRCCVRGRGDRETRAEPVVRWRRVSQADGRPADGDKSSRFQQFGFILYGTVETFDFQ</sequence>
<accession>A0A5S4YBB4</accession>
<name>A0A5S4YBB4_9BRAD</name>
<dbReference type="AlphaFoldDB" id="A0A5S4YBB4"/>
<protein>
    <submittedName>
        <fullName evidence="1">Uncharacterized protein</fullName>
    </submittedName>
</protein>
<reference evidence="1 2" key="1">
    <citation type="submission" date="2019-08" db="EMBL/GenBank/DDBJ databases">
        <title>Bradyrhizobium hipponensis sp. nov., a rhizobium isolated from a Lupinus angustifolius root nodule in Tunisia.</title>
        <authorList>
            <person name="Off K."/>
            <person name="Rejili M."/>
            <person name="Mars M."/>
            <person name="Brachmann A."/>
            <person name="Marin M."/>
        </authorList>
    </citation>
    <scope>NUCLEOTIDE SEQUENCE [LARGE SCALE GENOMIC DNA]</scope>
    <source>
        <strain evidence="2">aSej3</strain>
    </source>
</reference>
<dbReference type="EMBL" id="VSTH01000282">
    <property type="protein sequence ID" value="TYO60797.1"/>
    <property type="molecule type" value="Genomic_DNA"/>
</dbReference>
<comment type="caution">
    <text evidence="1">The sequence shown here is derived from an EMBL/GenBank/DDBJ whole genome shotgun (WGS) entry which is preliminary data.</text>
</comment>
<evidence type="ECO:0000313" key="1">
    <source>
        <dbReference type="EMBL" id="TYO60797.1"/>
    </source>
</evidence>
<organism evidence="1 2">
    <name type="scientific">Bradyrhizobium hipponense</name>
    <dbReference type="NCBI Taxonomy" id="2605638"/>
    <lineage>
        <taxon>Bacteria</taxon>
        <taxon>Pseudomonadati</taxon>
        <taxon>Pseudomonadota</taxon>
        <taxon>Alphaproteobacteria</taxon>
        <taxon>Hyphomicrobiales</taxon>
        <taxon>Nitrobacteraceae</taxon>
        <taxon>Bradyrhizobium</taxon>
    </lineage>
</organism>
<proteinExistence type="predicted"/>